<feature type="transmembrane region" description="Helical" evidence="1">
    <location>
        <begin position="52"/>
        <end position="77"/>
    </location>
</feature>
<keyword evidence="1" id="KW-1133">Transmembrane helix</keyword>
<evidence type="ECO:0000256" key="1">
    <source>
        <dbReference type="SAM" id="Phobius"/>
    </source>
</evidence>
<reference evidence="2" key="1">
    <citation type="journal article" date="2014" name="Int. J. Syst. Evol. Microbiol.">
        <title>Complete genome sequence of Corynebacterium casei LMG S-19264T (=DSM 44701T), isolated from a smear-ripened cheese.</title>
        <authorList>
            <consortium name="US DOE Joint Genome Institute (JGI-PGF)"/>
            <person name="Walter F."/>
            <person name="Albersmeier A."/>
            <person name="Kalinowski J."/>
            <person name="Ruckert C."/>
        </authorList>
    </citation>
    <scope>NUCLEOTIDE SEQUENCE</scope>
    <source>
        <strain evidence="2">CCM 7905</strain>
    </source>
</reference>
<proteinExistence type="predicted"/>
<gene>
    <name evidence="2" type="ORF">GCM10007304_03070</name>
</gene>
<accession>A0A917CLS9</accession>
<evidence type="ECO:0000313" key="3">
    <source>
        <dbReference type="Proteomes" id="UP000654257"/>
    </source>
</evidence>
<dbReference type="Proteomes" id="UP000654257">
    <property type="component" value="Unassembled WGS sequence"/>
</dbReference>
<keyword evidence="1" id="KW-0812">Transmembrane</keyword>
<comment type="caution">
    <text evidence="2">The sequence shown here is derived from an EMBL/GenBank/DDBJ whole genome shotgun (WGS) entry which is preliminary data.</text>
</comment>
<dbReference type="AlphaFoldDB" id="A0A917CLS9"/>
<evidence type="ECO:0000313" key="2">
    <source>
        <dbReference type="EMBL" id="GGF92613.1"/>
    </source>
</evidence>
<keyword evidence="1" id="KW-0472">Membrane</keyword>
<dbReference type="EMBL" id="BMCU01000001">
    <property type="protein sequence ID" value="GGF92613.1"/>
    <property type="molecule type" value="Genomic_DNA"/>
</dbReference>
<name>A0A917CLS9_9NOCA</name>
<reference evidence="2" key="2">
    <citation type="submission" date="2020-09" db="EMBL/GenBank/DDBJ databases">
        <authorList>
            <person name="Sun Q."/>
            <person name="Sedlacek I."/>
        </authorList>
    </citation>
    <scope>NUCLEOTIDE SEQUENCE</scope>
    <source>
        <strain evidence="2">CCM 7905</strain>
    </source>
</reference>
<protein>
    <submittedName>
        <fullName evidence="2">Uncharacterized protein</fullName>
    </submittedName>
</protein>
<sequence>MPPARSTNPGSWREFRDDVGAAHPRMLLALGDGYPVVIKQLIQGFFLLVWPFWAVAVIVVSIGYHFVLFPILYVLFWPVRVVFKDRKPIDSAIEPDTPTQ</sequence>
<organism evidence="2 3">
    <name type="scientific">Rhodococcoides trifolii</name>
    <dbReference type="NCBI Taxonomy" id="908250"/>
    <lineage>
        <taxon>Bacteria</taxon>
        <taxon>Bacillati</taxon>
        <taxon>Actinomycetota</taxon>
        <taxon>Actinomycetes</taxon>
        <taxon>Mycobacteriales</taxon>
        <taxon>Nocardiaceae</taxon>
        <taxon>Rhodococcoides</taxon>
    </lineage>
</organism>
<keyword evidence="3" id="KW-1185">Reference proteome</keyword>